<keyword evidence="2" id="KW-1185">Reference proteome</keyword>
<feature type="non-terminal residue" evidence="1">
    <location>
        <position position="1"/>
    </location>
</feature>
<proteinExistence type="predicted"/>
<organism evidence="1 2">
    <name type="scientific">Cetraspora pellucida</name>
    <dbReference type="NCBI Taxonomy" id="1433469"/>
    <lineage>
        <taxon>Eukaryota</taxon>
        <taxon>Fungi</taxon>
        <taxon>Fungi incertae sedis</taxon>
        <taxon>Mucoromycota</taxon>
        <taxon>Glomeromycotina</taxon>
        <taxon>Glomeromycetes</taxon>
        <taxon>Diversisporales</taxon>
        <taxon>Gigasporaceae</taxon>
        <taxon>Cetraspora</taxon>
    </lineage>
</organism>
<sequence length="155" mass="18124">VNEWTCVKIVEYYRAKIKKKKNWETVLDNVKKDLQKVAEVNSGFDATRRRKAQEIVDRWKHWTAPIDRNMDNQHFKIEFQKMKQQVNATGNAVTHITDNCCTKHSRSNNEEKMSNAEATASLKRMTSSSPVSDGENEKQDEPIEIDLMRIKKQLE</sequence>
<name>A0ACA9Q5P9_9GLOM</name>
<accession>A0ACA9Q5P9</accession>
<feature type="non-terminal residue" evidence="1">
    <location>
        <position position="155"/>
    </location>
</feature>
<gene>
    <name evidence="1" type="ORF">SPELUC_LOCUS13338</name>
</gene>
<comment type="caution">
    <text evidence="1">The sequence shown here is derived from an EMBL/GenBank/DDBJ whole genome shotgun (WGS) entry which is preliminary data.</text>
</comment>
<evidence type="ECO:0000313" key="1">
    <source>
        <dbReference type="EMBL" id="CAG8734239.1"/>
    </source>
</evidence>
<reference evidence="1" key="1">
    <citation type="submission" date="2021-06" db="EMBL/GenBank/DDBJ databases">
        <authorList>
            <person name="Kallberg Y."/>
            <person name="Tangrot J."/>
            <person name="Rosling A."/>
        </authorList>
    </citation>
    <scope>NUCLEOTIDE SEQUENCE</scope>
    <source>
        <strain evidence="1">28 12/20/2015</strain>
    </source>
</reference>
<dbReference type="Proteomes" id="UP000789366">
    <property type="component" value="Unassembled WGS sequence"/>
</dbReference>
<dbReference type="EMBL" id="CAJVPW010034732">
    <property type="protein sequence ID" value="CAG8734239.1"/>
    <property type="molecule type" value="Genomic_DNA"/>
</dbReference>
<evidence type="ECO:0000313" key="2">
    <source>
        <dbReference type="Proteomes" id="UP000789366"/>
    </source>
</evidence>
<protein>
    <submittedName>
        <fullName evidence="1">8957_t:CDS:1</fullName>
    </submittedName>
</protein>